<dbReference type="EMBL" id="JQEC01000021">
    <property type="protein sequence ID" value="KGJ93749.1"/>
    <property type="molecule type" value="Genomic_DNA"/>
</dbReference>
<dbReference type="AlphaFoldDB" id="A0A099KSJ8"/>
<comment type="caution">
    <text evidence="1">The sequence shown here is derived from an EMBL/GenBank/DDBJ whole genome shotgun (WGS) entry which is preliminary data.</text>
</comment>
<name>A0A099KSJ8_COLPS</name>
<organism evidence="1 2">
    <name type="scientific">Colwellia psychrerythraea</name>
    <name type="common">Vibrio psychroerythus</name>
    <dbReference type="NCBI Taxonomy" id="28229"/>
    <lineage>
        <taxon>Bacteria</taxon>
        <taxon>Pseudomonadati</taxon>
        <taxon>Pseudomonadota</taxon>
        <taxon>Gammaproteobacteria</taxon>
        <taxon>Alteromonadales</taxon>
        <taxon>Colwelliaceae</taxon>
        <taxon>Colwellia</taxon>
    </lineage>
</organism>
<accession>A0A099KSJ8</accession>
<gene>
    <name evidence="1" type="ORF">GAB14E_2304</name>
</gene>
<reference evidence="1 2" key="1">
    <citation type="submission" date="2014-08" db="EMBL/GenBank/DDBJ databases">
        <title>Genomic and Phenotypic Diversity of Colwellia psychrerythraea strains from Disparate Marine Basins.</title>
        <authorList>
            <person name="Techtmann S.M."/>
            <person name="Stelling S.C."/>
            <person name="Utturkar S.M."/>
            <person name="Alshibli N."/>
            <person name="Harris A."/>
            <person name="Brown S.D."/>
            <person name="Hazen T.C."/>
        </authorList>
    </citation>
    <scope>NUCLEOTIDE SEQUENCE [LARGE SCALE GENOMIC DNA]</scope>
    <source>
        <strain evidence="1 2">GAB14E</strain>
    </source>
</reference>
<dbReference type="Proteomes" id="UP000029868">
    <property type="component" value="Unassembled WGS sequence"/>
</dbReference>
<dbReference type="PATRIC" id="fig|28229.3.peg.1924"/>
<proteinExistence type="predicted"/>
<protein>
    <submittedName>
        <fullName evidence="1">Uncharacterized protein</fullName>
    </submittedName>
</protein>
<evidence type="ECO:0000313" key="1">
    <source>
        <dbReference type="EMBL" id="KGJ93749.1"/>
    </source>
</evidence>
<sequence length="178" mass="20845">MKKIVVLLLLCVGLIYTWKGVTPDKRPDWFVKFVQTIKFTNKSLAIDIDEDINASENMLLEKFDHLYFACRTVASSLGDRQCWSYISHFNEIPANSFDMYFKNDRLNSVGVYFDTQNYDEFRSYLNKNFSYVGFAPNPTNNNKIVVWFSKTSQIGLLSEKPVNKETTHIFIKKHDRLE</sequence>
<dbReference type="OrthoDB" id="5765590at2"/>
<evidence type="ECO:0000313" key="2">
    <source>
        <dbReference type="Proteomes" id="UP000029868"/>
    </source>
</evidence>
<dbReference type="RefSeq" id="WP_033081994.1">
    <property type="nucleotide sequence ID" value="NZ_JQEC01000021.1"/>
</dbReference>